<evidence type="ECO:0000256" key="1">
    <source>
        <dbReference type="SAM" id="Phobius"/>
    </source>
</evidence>
<organism evidence="2 3">
    <name type="scientific">Vibrio kanaloae</name>
    <dbReference type="NCBI Taxonomy" id="170673"/>
    <lineage>
        <taxon>Bacteria</taxon>
        <taxon>Pseudomonadati</taxon>
        <taxon>Pseudomonadota</taxon>
        <taxon>Gammaproteobacteria</taxon>
        <taxon>Vibrionales</taxon>
        <taxon>Vibrionaceae</taxon>
        <taxon>Vibrio</taxon>
    </lineage>
</organism>
<keyword evidence="1" id="KW-1133">Transmembrane helix</keyword>
<reference evidence="2 3" key="1">
    <citation type="submission" date="2024-06" db="EMBL/GenBank/DDBJ databases">
        <authorList>
            <person name="Steensen K."/>
            <person name="Seneca J."/>
            <person name="Bartlau N."/>
            <person name="Yu A.X."/>
            <person name="Polz M.F."/>
        </authorList>
    </citation>
    <scope>NUCLEOTIDE SEQUENCE [LARGE SCALE GENOMIC DNA]</scope>
    <source>
        <strain evidence="2 3">5S240</strain>
    </source>
</reference>
<dbReference type="RefSeq" id="WP_017057154.1">
    <property type="nucleotide sequence ID" value="NZ_JBGONX010000060.1"/>
</dbReference>
<dbReference type="EMBL" id="JBGOOJ010000051">
    <property type="protein sequence ID" value="MEZ8092419.1"/>
    <property type="molecule type" value="Genomic_DNA"/>
</dbReference>
<evidence type="ECO:0000313" key="2">
    <source>
        <dbReference type="EMBL" id="MEZ8092419.1"/>
    </source>
</evidence>
<dbReference type="Proteomes" id="UP001569177">
    <property type="component" value="Unassembled WGS sequence"/>
</dbReference>
<accession>A0ABV4LKM6</accession>
<name>A0ABV4LKM6_9VIBR</name>
<feature type="transmembrane region" description="Helical" evidence="1">
    <location>
        <begin position="12"/>
        <end position="31"/>
    </location>
</feature>
<keyword evidence="1" id="KW-0472">Membrane</keyword>
<keyword evidence="3" id="KW-1185">Reference proteome</keyword>
<keyword evidence="1" id="KW-0812">Transmembrane</keyword>
<gene>
    <name evidence="2" type="ORF">ACED24_20370</name>
</gene>
<proteinExistence type="predicted"/>
<sequence length="158" mass="17594">MNFKLTINEKLTLMVAIFSLGIAGYSLYISLQAKTTKLSIETEKTTCSGEKDCYKVFVFNNDEAPCFDFSLSYGEELGQGYYMQGYEKSSLFNSNITSKTISFPAMTMVPLNKHNGKAWLGFLDNKQIAHFSFIPLKPHSSSSTLKVTCAGFEESVSL</sequence>
<protein>
    <submittedName>
        <fullName evidence="2">Uncharacterized protein</fullName>
    </submittedName>
</protein>
<comment type="caution">
    <text evidence="2">The sequence shown here is derived from an EMBL/GenBank/DDBJ whole genome shotgun (WGS) entry which is preliminary data.</text>
</comment>
<evidence type="ECO:0000313" key="3">
    <source>
        <dbReference type="Proteomes" id="UP001569177"/>
    </source>
</evidence>